<dbReference type="Gene3D" id="2.102.10.10">
    <property type="entry name" value="Rieske [2Fe-2S] iron-sulphur domain"/>
    <property type="match status" value="1"/>
</dbReference>
<reference evidence="10" key="2">
    <citation type="submission" date="2013-04" db="EMBL/GenBank/DDBJ databases">
        <title>Bisphenol A degrading Sphingobium sp. strain BiD32.</title>
        <authorList>
            <person name="Nielsen J.L."/>
            <person name="Zhou N.A."/>
            <person name="Kjeldal H."/>
        </authorList>
    </citation>
    <scope>NUCLEOTIDE SEQUENCE [LARGE SCALE GENOMIC DNA]</scope>
    <source>
        <strain evidence="10">BiD32</strain>
    </source>
</reference>
<keyword evidence="10" id="KW-1185">Reference proteome</keyword>
<proteinExistence type="predicted"/>
<dbReference type="InterPro" id="IPR036922">
    <property type="entry name" value="Rieske_2Fe-2S_sf"/>
</dbReference>
<dbReference type="RefSeq" id="WP_006948698.1">
    <property type="nucleotide sequence ID" value="NZ_CAVK010000004.1"/>
</dbReference>
<dbReference type="PANTHER" id="PTHR43756:SF5">
    <property type="entry name" value="CHOLINE MONOOXYGENASE, CHLOROPLASTIC"/>
    <property type="match status" value="1"/>
</dbReference>
<evidence type="ECO:0000256" key="5">
    <source>
        <dbReference type="ARBA" id="ARBA00023004"/>
    </source>
</evidence>
<protein>
    <submittedName>
        <fullName evidence="9">Ring hydroxylating dioxygenase,alpha-subunit</fullName>
    </submittedName>
</protein>
<dbReference type="InterPro" id="IPR015881">
    <property type="entry name" value="ARHD_Rieske_2Fe_2S"/>
</dbReference>
<keyword evidence="7" id="KW-0520">NAD</keyword>
<dbReference type="SUPFAM" id="SSF50022">
    <property type="entry name" value="ISP domain"/>
    <property type="match status" value="1"/>
</dbReference>
<reference evidence="9 10" key="1">
    <citation type="submission" date="2013-03" db="EMBL/GenBank/DDBJ databases">
        <authorList>
            <person name="Le V."/>
        </authorList>
    </citation>
    <scope>NUCLEOTIDE SEQUENCE [LARGE SCALE GENOMIC DNA]</scope>
    <source>
        <strain evidence="9 10">BiD32</strain>
    </source>
</reference>
<dbReference type="InterPro" id="IPR001663">
    <property type="entry name" value="Rng_hydr_dOase-A"/>
</dbReference>
<dbReference type="Gene3D" id="3.90.380.10">
    <property type="entry name" value="Naphthalene 1,2-dioxygenase Alpha Subunit, Chain A, domain 1"/>
    <property type="match status" value="1"/>
</dbReference>
<dbReference type="CDD" id="cd00680">
    <property type="entry name" value="RHO_alpha_C"/>
    <property type="match status" value="1"/>
</dbReference>
<dbReference type="Pfam" id="PF00848">
    <property type="entry name" value="Ring_hydroxyl_A"/>
    <property type="match status" value="1"/>
</dbReference>
<evidence type="ECO:0000256" key="1">
    <source>
        <dbReference type="ARBA" id="ARBA00001962"/>
    </source>
</evidence>
<dbReference type="InterPro" id="IPR015879">
    <property type="entry name" value="Ring_hydroxy_dOase_asu_C_dom"/>
</dbReference>
<keyword evidence="6" id="KW-0411">Iron-sulfur</keyword>
<dbReference type="Pfam" id="PF00355">
    <property type="entry name" value="Rieske"/>
    <property type="match status" value="1"/>
</dbReference>
<dbReference type="PROSITE" id="PS00570">
    <property type="entry name" value="RING_HYDROXYL_ALPHA"/>
    <property type="match status" value="1"/>
</dbReference>
<evidence type="ECO:0000256" key="7">
    <source>
        <dbReference type="ARBA" id="ARBA00023027"/>
    </source>
</evidence>
<keyword evidence="5" id="KW-0408">Iron</keyword>
<dbReference type="InterPro" id="IPR017941">
    <property type="entry name" value="Rieske_2Fe-2S"/>
</dbReference>
<comment type="cofactor">
    <cofactor evidence="1">
        <name>Fe cation</name>
        <dbReference type="ChEBI" id="CHEBI:24875"/>
    </cofactor>
</comment>
<comment type="caution">
    <text evidence="9">The sequence shown here is derived from an EMBL/GenBank/DDBJ whole genome shotgun (WGS) entry which is preliminary data.</text>
</comment>
<accession>N1MEU8</accession>
<dbReference type="EMBL" id="CAVK010000004">
    <property type="protein sequence ID" value="CCW15725.1"/>
    <property type="molecule type" value="Genomic_DNA"/>
</dbReference>
<dbReference type="GO" id="GO:0005506">
    <property type="term" value="F:iron ion binding"/>
    <property type="evidence" value="ECO:0007669"/>
    <property type="project" value="InterPro"/>
</dbReference>
<dbReference type="PRINTS" id="PR00090">
    <property type="entry name" value="RNGDIOXGNASE"/>
</dbReference>
<name>N1MEU8_9SPHN</name>
<evidence type="ECO:0000313" key="9">
    <source>
        <dbReference type="EMBL" id="CCW15725.1"/>
    </source>
</evidence>
<sequence length="402" mass="44684">MNTHSAPFQPVSAQNLAWLGTDPIPAKPYYDPAYFELERQAIFMRTWLNVGHVCEIPESGSFIRREIEFANASILIVRGKDDGIRAFHNVCTHRGTQLVQAEAGRQSTFSCPYHMWTFSTDGALLSAPDFDQFHVGKKECALPRIAVDVCAGMIFISFAEAPEPLRDWLGDLADRLEALPVARATTFHEYVYEIDANWKLTYDNFQENYHLRFIHPRSAGAGTGAENPFGYPVRYGFHGQHRTQTIWTNRNAPQPAAPAMIAYGKAAEAAAANGVLVSQDAKDYFALFPNFFLLGSPLQHFSHVVMPISATRSRGVIRLYWIGEDQSASERFAREYLMATARDIHAEDRGVIEAGQKGLNSGALTHIHFQTQEALCRHLFLSVDATVEAYKAGTALGAEVAA</sequence>
<keyword evidence="4" id="KW-0560">Oxidoreductase</keyword>
<dbReference type="PANTHER" id="PTHR43756">
    <property type="entry name" value="CHOLINE MONOOXYGENASE, CHLOROPLASTIC"/>
    <property type="match status" value="1"/>
</dbReference>
<dbReference type="GO" id="GO:0051213">
    <property type="term" value="F:dioxygenase activity"/>
    <property type="evidence" value="ECO:0007669"/>
    <property type="project" value="UniProtKB-KW"/>
</dbReference>
<dbReference type="SUPFAM" id="SSF55961">
    <property type="entry name" value="Bet v1-like"/>
    <property type="match status" value="1"/>
</dbReference>
<evidence type="ECO:0000313" key="10">
    <source>
        <dbReference type="Proteomes" id="UP000013201"/>
    </source>
</evidence>
<evidence type="ECO:0000256" key="3">
    <source>
        <dbReference type="ARBA" id="ARBA00022723"/>
    </source>
</evidence>
<evidence type="ECO:0000256" key="4">
    <source>
        <dbReference type="ARBA" id="ARBA00023002"/>
    </source>
</evidence>
<dbReference type="CDD" id="cd03469">
    <property type="entry name" value="Rieske_RO_Alpha_N"/>
    <property type="match status" value="1"/>
</dbReference>
<organism evidence="9 10">
    <name type="scientific">Sphingobium indicum BiD32</name>
    <dbReference type="NCBI Taxonomy" id="1301087"/>
    <lineage>
        <taxon>Bacteria</taxon>
        <taxon>Pseudomonadati</taxon>
        <taxon>Pseudomonadota</taxon>
        <taxon>Alphaproteobacteria</taxon>
        <taxon>Sphingomonadales</taxon>
        <taxon>Sphingomonadaceae</taxon>
        <taxon>Sphingobium</taxon>
    </lineage>
</organism>
<dbReference type="OrthoDB" id="7458380at2"/>
<keyword evidence="3" id="KW-0479">Metal-binding</keyword>
<dbReference type="GO" id="GO:0051537">
    <property type="term" value="F:2 iron, 2 sulfur cluster binding"/>
    <property type="evidence" value="ECO:0007669"/>
    <property type="project" value="UniProtKB-KW"/>
</dbReference>
<evidence type="ECO:0000256" key="2">
    <source>
        <dbReference type="ARBA" id="ARBA00022714"/>
    </source>
</evidence>
<evidence type="ECO:0000256" key="6">
    <source>
        <dbReference type="ARBA" id="ARBA00023014"/>
    </source>
</evidence>
<gene>
    <name evidence="9" type="ORF">EBBID32_530</name>
</gene>
<keyword evidence="9" id="KW-0223">Dioxygenase</keyword>
<dbReference type="AlphaFoldDB" id="N1MEU8"/>
<dbReference type="Proteomes" id="UP000013201">
    <property type="component" value="Unassembled WGS sequence"/>
</dbReference>
<feature type="domain" description="Rieske" evidence="8">
    <location>
        <begin position="48"/>
        <end position="156"/>
    </location>
</feature>
<dbReference type="PROSITE" id="PS51296">
    <property type="entry name" value="RIESKE"/>
    <property type="match status" value="1"/>
</dbReference>
<keyword evidence="2" id="KW-0001">2Fe-2S</keyword>
<evidence type="ECO:0000259" key="8">
    <source>
        <dbReference type="PROSITE" id="PS51296"/>
    </source>
</evidence>